<keyword evidence="3" id="KW-1185">Reference proteome</keyword>
<dbReference type="EMBL" id="CAXLJM020000030">
    <property type="protein sequence ID" value="CAL8098717.1"/>
    <property type="molecule type" value="Genomic_DNA"/>
</dbReference>
<evidence type="ECO:0000313" key="3">
    <source>
        <dbReference type="Proteomes" id="UP001642540"/>
    </source>
</evidence>
<organism evidence="2 3">
    <name type="scientific">Orchesella dallaii</name>
    <dbReference type="NCBI Taxonomy" id="48710"/>
    <lineage>
        <taxon>Eukaryota</taxon>
        <taxon>Metazoa</taxon>
        <taxon>Ecdysozoa</taxon>
        <taxon>Arthropoda</taxon>
        <taxon>Hexapoda</taxon>
        <taxon>Collembola</taxon>
        <taxon>Entomobryomorpha</taxon>
        <taxon>Entomobryoidea</taxon>
        <taxon>Orchesellidae</taxon>
        <taxon>Orchesellinae</taxon>
        <taxon>Orchesella</taxon>
    </lineage>
</organism>
<keyword evidence="1" id="KW-0732">Signal</keyword>
<reference evidence="2 3" key="1">
    <citation type="submission" date="2024-08" db="EMBL/GenBank/DDBJ databases">
        <authorList>
            <person name="Cucini C."/>
            <person name="Frati F."/>
        </authorList>
    </citation>
    <scope>NUCLEOTIDE SEQUENCE [LARGE SCALE GENOMIC DNA]</scope>
</reference>
<proteinExistence type="predicted"/>
<name>A0ABP1QDX1_9HEXA</name>
<comment type="caution">
    <text evidence="2">The sequence shown here is derived from an EMBL/GenBank/DDBJ whole genome shotgun (WGS) entry which is preliminary data.</text>
</comment>
<gene>
    <name evidence="2" type="ORF">ODALV1_LOCUS10033</name>
</gene>
<accession>A0ABP1QDX1</accession>
<feature type="signal peptide" evidence="1">
    <location>
        <begin position="1"/>
        <end position="19"/>
    </location>
</feature>
<evidence type="ECO:0000256" key="1">
    <source>
        <dbReference type="SAM" id="SignalP"/>
    </source>
</evidence>
<evidence type="ECO:0000313" key="2">
    <source>
        <dbReference type="EMBL" id="CAL8098717.1"/>
    </source>
</evidence>
<feature type="chain" id="PRO_5047200361" evidence="1">
    <location>
        <begin position="20"/>
        <end position="144"/>
    </location>
</feature>
<dbReference type="Proteomes" id="UP001642540">
    <property type="component" value="Unassembled WGS sequence"/>
</dbReference>
<protein>
    <submittedName>
        <fullName evidence="2">Uncharacterized protein</fullName>
    </submittedName>
</protein>
<sequence>MAYLGFIIITSCLILTNDPFPIQEFSVEPTATAIFQGTNGKGAVPTVPPPASTTCSDCTASTCINCCSVSEAIDACPEDVPLGLSSACSLLSSVFTTNCALGVTACFCVSTLPRSSISYSVAALLATPSAILSDSMQTLATTDP</sequence>